<proteinExistence type="predicted"/>
<accession>A0A0F9KV38</accession>
<protein>
    <submittedName>
        <fullName evidence="1">Uncharacterized protein</fullName>
    </submittedName>
</protein>
<organism evidence="1">
    <name type="scientific">marine sediment metagenome</name>
    <dbReference type="NCBI Taxonomy" id="412755"/>
    <lineage>
        <taxon>unclassified sequences</taxon>
        <taxon>metagenomes</taxon>
        <taxon>ecological metagenomes</taxon>
    </lineage>
</organism>
<reference evidence="1" key="1">
    <citation type="journal article" date="2015" name="Nature">
        <title>Complex archaea that bridge the gap between prokaryotes and eukaryotes.</title>
        <authorList>
            <person name="Spang A."/>
            <person name="Saw J.H."/>
            <person name="Jorgensen S.L."/>
            <person name="Zaremba-Niedzwiedzka K."/>
            <person name="Martijn J."/>
            <person name="Lind A.E."/>
            <person name="van Eijk R."/>
            <person name="Schleper C."/>
            <person name="Guy L."/>
            <person name="Ettema T.J."/>
        </authorList>
    </citation>
    <scope>NUCLEOTIDE SEQUENCE</scope>
</reference>
<sequence>MKNENVSELIKIDLSDIINTDLEGFLDLIAEFAGYPYLKEINYSIEGHEGDTLQIRVKGYVRKPKGIDRFFTPEEIEDANRAFKKGTTGPISL</sequence>
<dbReference type="AlphaFoldDB" id="A0A0F9KV38"/>
<comment type="caution">
    <text evidence="1">The sequence shown here is derived from an EMBL/GenBank/DDBJ whole genome shotgun (WGS) entry which is preliminary data.</text>
</comment>
<dbReference type="EMBL" id="LAZR01007291">
    <property type="protein sequence ID" value="KKM86214.1"/>
    <property type="molecule type" value="Genomic_DNA"/>
</dbReference>
<name>A0A0F9KV38_9ZZZZ</name>
<gene>
    <name evidence="1" type="ORF">LCGC14_1281310</name>
</gene>
<evidence type="ECO:0000313" key="1">
    <source>
        <dbReference type="EMBL" id="KKM86214.1"/>
    </source>
</evidence>